<dbReference type="RefSeq" id="WP_007622868.1">
    <property type="nucleotide sequence ID" value="NZ_BANX01000026.1"/>
</dbReference>
<keyword evidence="1" id="KW-0812">Transmembrane</keyword>
<feature type="transmembrane region" description="Helical" evidence="1">
    <location>
        <begin position="75"/>
        <end position="95"/>
    </location>
</feature>
<dbReference type="OrthoDB" id="244933at2"/>
<dbReference type="Proteomes" id="UP000011666">
    <property type="component" value="Unassembled WGS sequence"/>
</dbReference>
<gene>
    <name evidence="2" type="ORF">GS4_26_00690</name>
</gene>
<dbReference type="AlphaFoldDB" id="M0QMV3"/>
<feature type="transmembrane region" description="Helical" evidence="1">
    <location>
        <begin position="145"/>
        <end position="166"/>
    </location>
</feature>
<evidence type="ECO:0000313" key="3">
    <source>
        <dbReference type="Proteomes" id="UP000011666"/>
    </source>
</evidence>
<organism evidence="2 3">
    <name type="scientific">Gordonia soli NBRC 108243</name>
    <dbReference type="NCBI Taxonomy" id="1223545"/>
    <lineage>
        <taxon>Bacteria</taxon>
        <taxon>Bacillati</taxon>
        <taxon>Actinomycetota</taxon>
        <taxon>Actinomycetes</taxon>
        <taxon>Mycobacteriales</taxon>
        <taxon>Gordoniaceae</taxon>
        <taxon>Gordonia</taxon>
    </lineage>
</organism>
<sequence length="218" mass="23541">MVSHEVRRLRWMSAGFGVGSVLFATGAVLATTRIDNVTNGVVYAVGAVLFTAAAGVQWAEAIGHHPRHPLRDADWLGAIVQLVGTVYFNVMTIRSVVQSMALSEPDYSAIWRPDAIGSVLFLVSSWIAWHPVARRRRHHLLAGRSRLICVANMLGSIFFGVSAVGAALDPDGHLLSPFWDNAGTFFGAIAFLVAALALWPRGDEAADTEVGSRRARSH</sequence>
<keyword evidence="1" id="KW-0472">Membrane</keyword>
<reference evidence="2 3" key="1">
    <citation type="submission" date="2013-01" db="EMBL/GenBank/DDBJ databases">
        <title>Whole genome shotgun sequence of Gordonia soli NBRC 108243.</title>
        <authorList>
            <person name="Isaki-Nakamura S."/>
            <person name="Hosoyama A."/>
            <person name="Tsuchikane K."/>
            <person name="Ando Y."/>
            <person name="Baba S."/>
            <person name="Ohji S."/>
            <person name="Hamada M."/>
            <person name="Tamura T."/>
            <person name="Yamazoe A."/>
            <person name="Yamazaki S."/>
            <person name="Fujita N."/>
        </authorList>
    </citation>
    <scope>NUCLEOTIDE SEQUENCE [LARGE SCALE GENOMIC DNA]</scope>
    <source>
        <strain evidence="2 3">NBRC 108243</strain>
    </source>
</reference>
<evidence type="ECO:0008006" key="4">
    <source>
        <dbReference type="Google" id="ProtNLM"/>
    </source>
</evidence>
<keyword evidence="3" id="KW-1185">Reference proteome</keyword>
<evidence type="ECO:0000313" key="2">
    <source>
        <dbReference type="EMBL" id="GAC69621.1"/>
    </source>
</evidence>
<comment type="caution">
    <text evidence="2">The sequence shown here is derived from an EMBL/GenBank/DDBJ whole genome shotgun (WGS) entry which is preliminary data.</text>
</comment>
<dbReference type="EMBL" id="BANX01000026">
    <property type="protein sequence ID" value="GAC69621.1"/>
    <property type="molecule type" value="Genomic_DNA"/>
</dbReference>
<keyword evidence="1" id="KW-1133">Transmembrane helix</keyword>
<dbReference type="STRING" id="1223545.GS4_26_00690"/>
<feature type="transmembrane region" description="Helical" evidence="1">
    <location>
        <begin position="40"/>
        <end position="63"/>
    </location>
</feature>
<name>M0QMV3_9ACTN</name>
<feature type="transmembrane region" description="Helical" evidence="1">
    <location>
        <begin position="115"/>
        <end position="133"/>
    </location>
</feature>
<dbReference type="eggNOG" id="ENOG5030Y0T">
    <property type="taxonomic scope" value="Bacteria"/>
</dbReference>
<accession>M0QMV3</accession>
<protein>
    <recommendedName>
        <fullName evidence="4">YrhK domain-containing protein</fullName>
    </recommendedName>
</protein>
<evidence type="ECO:0000256" key="1">
    <source>
        <dbReference type="SAM" id="Phobius"/>
    </source>
</evidence>
<proteinExistence type="predicted"/>
<feature type="transmembrane region" description="Helical" evidence="1">
    <location>
        <begin position="178"/>
        <end position="199"/>
    </location>
</feature>